<dbReference type="AlphaFoldDB" id="D5SM19"/>
<dbReference type="SUPFAM" id="SSF49695">
    <property type="entry name" value="gamma-Crystallin-like"/>
    <property type="match status" value="1"/>
</dbReference>
<dbReference type="Proteomes" id="UP000002357">
    <property type="component" value="Plasmid pSCL4"/>
</dbReference>
<dbReference type="EMBL" id="CM000914">
    <property type="protein sequence ID" value="EFG04962.2"/>
    <property type="molecule type" value="Genomic_DNA"/>
</dbReference>
<keyword evidence="3" id="KW-1185">Reference proteome</keyword>
<sequence>MMCKRAARSRAVAALSMLAAGVLTAMAAAPPAVAMSGPGGRVALVAPMSERSGMKDCVAGKFCFWEDRDFWGWRLSTTGSVSYVGDFMNDKMTSFYNNTNYWVNVYRDANYVDCLFSTWPKGRSEGLPDEYNDKASSLLLMTDSSGMC</sequence>
<dbReference type="eggNOG" id="ENOG502ZUN0">
    <property type="taxonomic scope" value="Bacteria"/>
</dbReference>
<dbReference type="Pfam" id="PF03995">
    <property type="entry name" value="Inhibitor_I36"/>
    <property type="match status" value="1"/>
</dbReference>
<gene>
    <name evidence="2" type="ORF">SCLAV_p1480</name>
</gene>
<dbReference type="Gene3D" id="2.60.20.10">
    <property type="entry name" value="Crystallins"/>
    <property type="match status" value="1"/>
</dbReference>
<geneLocation type="plasmid" evidence="2 3">
    <name>pSCL4</name>
</geneLocation>
<evidence type="ECO:0000313" key="3">
    <source>
        <dbReference type="Proteomes" id="UP000002357"/>
    </source>
</evidence>
<protein>
    <submittedName>
        <fullName evidence="2">Inhibitor_I36 domain-containing protein</fullName>
    </submittedName>
</protein>
<feature type="signal peptide" evidence="1">
    <location>
        <begin position="1"/>
        <end position="27"/>
    </location>
</feature>
<name>D5SM19_STRCL</name>
<organism evidence="2 3">
    <name type="scientific">Streptomyces clavuligerus</name>
    <dbReference type="NCBI Taxonomy" id="1901"/>
    <lineage>
        <taxon>Bacteria</taxon>
        <taxon>Bacillati</taxon>
        <taxon>Actinomycetota</taxon>
        <taxon>Actinomycetes</taxon>
        <taxon>Kitasatosporales</taxon>
        <taxon>Streptomycetaceae</taxon>
        <taxon>Streptomyces</taxon>
    </lineage>
</organism>
<dbReference type="GeneID" id="93734530"/>
<feature type="chain" id="PRO_5003076023" evidence="1">
    <location>
        <begin position="28"/>
        <end position="148"/>
    </location>
</feature>
<dbReference type="OrthoDB" id="4247266at2"/>
<keyword evidence="1" id="KW-0732">Signal</keyword>
<accession>D5SM19</accession>
<evidence type="ECO:0000313" key="2">
    <source>
        <dbReference type="EMBL" id="EFG04962.2"/>
    </source>
</evidence>
<keyword evidence="2" id="KW-0614">Plasmid</keyword>
<evidence type="ECO:0000256" key="1">
    <source>
        <dbReference type="SAM" id="SignalP"/>
    </source>
</evidence>
<dbReference type="InterPro" id="IPR011024">
    <property type="entry name" value="G_crystallin-like"/>
</dbReference>
<proteinExistence type="predicted"/>
<dbReference type="RefSeq" id="WP_003963726.1">
    <property type="nucleotide sequence ID" value="NZ_CM000914.1"/>
</dbReference>
<reference evidence="2 3" key="1">
    <citation type="journal article" date="2010" name="Genome Biol. Evol.">
        <title>The sequence of a 1.8-mb bacterial linear plasmid reveals a rich evolutionary reservoir of secondary metabolic pathways.</title>
        <authorList>
            <person name="Medema M.H."/>
            <person name="Trefzer A."/>
            <person name="Kovalchuk A."/>
            <person name="van den Berg M."/>
            <person name="Mueller U."/>
            <person name="Heijne W."/>
            <person name="Wu L."/>
            <person name="Alam M.T."/>
            <person name="Ronning C.M."/>
            <person name="Nierman W.C."/>
            <person name="Bovenberg R.A.L."/>
            <person name="Breitling R."/>
            <person name="Takano E."/>
        </authorList>
    </citation>
    <scope>NUCLEOTIDE SEQUENCE [LARGE SCALE GENOMIC DNA]</scope>
    <source>
        <strain evidence="3">ATCC 27064 / DSM 738 / JCM 4710 / NBRC 13307 / NCIMB 12785 / NRRL 3585 / VKM Ac-602</strain>
        <plasmid evidence="2">pSCL4</plasmid>
    </source>
</reference>